<evidence type="ECO:0000313" key="2">
    <source>
        <dbReference type="EMBL" id="MFC4036317.1"/>
    </source>
</evidence>
<accession>A0ABV8HZ38</accession>
<dbReference type="EMBL" id="JBHSBB010000048">
    <property type="protein sequence ID" value="MFC4036317.1"/>
    <property type="molecule type" value="Genomic_DNA"/>
</dbReference>
<evidence type="ECO:0008006" key="4">
    <source>
        <dbReference type="Google" id="ProtNLM"/>
    </source>
</evidence>
<organism evidence="2 3">
    <name type="scientific">Streptomyces polygonati</name>
    <dbReference type="NCBI Taxonomy" id="1617087"/>
    <lineage>
        <taxon>Bacteria</taxon>
        <taxon>Bacillati</taxon>
        <taxon>Actinomycetota</taxon>
        <taxon>Actinomycetes</taxon>
        <taxon>Kitasatosporales</taxon>
        <taxon>Streptomycetaceae</taxon>
        <taxon>Streptomyces</taxon>
    </lineage>
</organism>
<dbReference type="RefSeq" id="WP_386437813.1">
    <property type="nucleotide sequence ID" value="NZ_JBHSBB010000048.1"/>
</dbReference>
<dbReference type="Proteomes" id="UP001595765">
    <property type="component" value="Unassembled WGS sequence"/>
</dbReference>
<evidence type="ECO:0000256" key="1">
    <source>
        <dbReference type="SAM" id="SignalP"/>
    </source>
</evidence>
<gene>
    <name evidence="2" type="ORF">ACFO3J_33465</name>
</gene>
<name>A0ABV8HZ38_9ACTN</name>
<evidence type="ECO:0000313" key="3">
    <source>
        <dbReference type="Proteomes" id="UP001595765"/>
    </source>
</evidence>
<proteinExistence type="predicted"/>
<comment type="caution">
    <text evidence="2">The sequence shown here is derived from an EMBL/GenBank/DDBJ whole genome shotgun (WGS) entry which is preliminary data.</text>
</comment>
<sequence>MTLTKVRTQIGVLAAALGLAFVGAASATAAAAPQTAARHADTSATAASLSVCTKHFTDGPADAVYACGTQVWIFQWPNGHYEVSLVGTDGAAWDSWQLSDGTYSAWTSMGGHDLIWGMELGYADGSSGSNLVTMRAVGSDDHYWCRTYVSGWGNWYDCNNTTFRTSGRAL</sequence>
<feature type="chain" id="PRO_5047028126" description="Secreted protein" evidence="1">
    <location>
        <begin position="32"/>
        <end position="170"/>
    </location>
</feature>
<protein>
    <recommendedName>
        <fullName evidence="4">Secreted protein</fullName>
    </recommendedName>
</protein>
<feature type="signal peptide" evidence="1">
    <location>
        <begin position="1"/>
        <end position="31"/>
    </location>
</feature>
<keyword evidence="1" id="KW-0732">Signal</keyword>
<reference evidence="3" key="1">
    <citation type="journal article" date="2019" name="Int. J. Syst. Evol. Microbiol.">
        <title>The Global Catalogue of Microorganisms (GCM) 10K type strain sequencing project: providing services to taxonomists for standard genome sequencing and annotation.</title>
        <authorList>
            <consortium name="The Broad Institute Genomics Platform"/>
            <consortium name="The Broad Institute Genome Sequencing Center for Infectious Disease"/>
            <person name="Wu L."/>
            <person name="Ma J."/>
        </authorList>
    </citation>
    <scope>NUCLEOTIDE SEQUENCE [LARGE SCALE GENOMIC DNA]</scope>
    <source>
        <strain evidence="3">CGMCC 4.7237</strain>
    </source>
</reference>
<keyword evidence="3" id="KW-1185">Reference proteome</keyword>